<dbReference type="InterPro" id="IPR032806">
    <property type="entry name" value="YbfD_N"/>
</dbReference>
<name>A0ABY6GX55_9GAMM</name>
<dbReference type="Pfam" id="PF01609">
    <property type="entry name" value="DDE_Tnp_1"/>
    <property type="match status" value="1"/>
</dbReference>
<organism evidence="3 4">
    <name type="scientific">Endozoicomonas euniceicola</name>
    <dbReference type="NCBI Taxonomy" id="1234143"/>
    <lineage>
        <taxon>Bacteria</taxon>
        <taxon>Pseudomonadati</taxon>
        <taxon>Pseudomonadota</taxon>
        <taxon>Gammaproteobacteria</taxon>
        <taxon>Oceanospirillales</taxon>
        <taxon>Endozoicomonadaceae</taxon>
        <taxon>Endozoicomonas</taxon>
    </lineage>
</organism>
<dbReference type="InterPro" id="IPR051698">
    <property type="entry name" value="Transposase_11-like"/>
</dbReference>
<dbReference type="EMBL" id="CP103300">
    <property type="protein sequence ID" value="UYM17361.1"/>
    <property type="molecule type" value="Genomic_DNA"/>
</dbReference>
<feature type="domain" description="Transposase IS4-like" evidence="1">
    <location>
        <begin position="111"/>
        <end position="350"/>
    </location>
</feature>
<evidence type="ECO:0000259" key="1">
    <source>
        <dbReference type="Pfam" id="PF01609"/>
    </source>
</evidence>
<evidence type="ECO:0000259" key="2">
    <source>
        <dbReference type="Pfam" id="PF13808"/>
    </source>
</evidence>
<evidence type="ECO:0000313" key="3">
    <source>
        <dbReference type="EMBL" id="UYM17361.1"/>
    </source>
</evidence>
<dbReference type="Proteomes" id="UP001163255">
    <property type="component" value="Chromosome"/>
</dbReference>
<reference evidence="3" key="1">
    <citation type="submission" date="2022-10" db="EMBL/GenBank/DDBJ databases">
        <title>Completed Genome Sequence of two octocoral isolated bacterium, Endozoicomonas euniceicola EF212T and Endozoicomonas gorgoniicola PS125T.</title>
        <authorList>
            <person name="Chiou Y.-J."/>
            <person name="Chen Y.-H."/>
        </authorList>
    </citation>
    <scope>NUCLEOTIDE SEQUENCE</scope>
    <source>
        <strain evidence="3">EF212</strain>
    </source>
</reference>
<dbReference type="PANTHER" id="PTHR30298">
    <property type="entry name" value="H REPEAT-ASSOCIATED PREDICTED TRANSPOSASE"/>
    <property type="match status" value="1"/>
</dbReference>
<dbReference type="RefSeq" id="WP_262599916.1">
    <property type="nucleotide sequence ID" value="NZ_CP103300.1"/>
</dbReference>
<dbReference type="Pfam" id="PF13808">
    <property type="entry name" value="DDE_Tnp_1_assoc"/>
    <property type="match status" value="1"/>
</dbReference>
<dbReference type="InterPro" id="IPR002559">
    <property type="entry name" value="Transposase_11"/>
</dbReference>
<accession>A0ABY6GX55</accession>
<proteinExistence type="predicted"/>
<sequence>MPVNPVPLIMFLNELPDPRKRSSSCEHNFIDTLVIAICATICGADTWEEMQEFGEEKEDWFRSFLELPNGIPSHDTFYRIFCMLNPEKFQETFTRWIKSAYPEALDIPNGDTEVIPIDGKAIKGSRGKGKGKKAVLMVSAWSTKLSLVLGQKKVDKKSNEITAIPQLLEAIDVKGCMITADAISCQKSIAETCVSREADYLLAVKGNQKTLYNDIQTTVEDHWNKHPEESVSETFFEQENKGHGRHEYRCCWFFDDLSTISTADEWTGIKQFCVVQSDRTINGKATTALRFYISSKATTAEEMLNATRQHWEVENNLHWMLDVAFNEDACQTKDEYAAENLSTLRRIALNVLKADVTSKRSIKTKRKKAGWSNKYLAQLLKSFIIGAK</sequence>
<dbReference type="NCBIfam" id="NF033564">
    <property type="entry name" value="transpos_ISAs1"/>
    <property type="match status" value="1"/>
</dbReference>
<evidence type="ECO:0000313" key="4">
    <source>
        <dbReference type="Proteomes" id="UP001163255"/>
    </source>
</evidence>
<protein>
    <submittedName>
        <fullName evidence="3">ISAs1 family transposase</fullName>
    </submittedName>
</protein>
<keyword evidence="4" id="KW-1185">Reference proteome</keyword>
<dbReference type="PANTHER" id="PTHR30298:SF0">
    <property type="entry name" value="PROTEIN YBFL-RELATED"/>
    <property type="match status" value="1"/>
</dbReference>
<gene>
    <name evidence="3" type="ORF">NX720_05425</name>
</gene>
<feature type="domain" description="H repeat-associated protein N-terminal" evidence="2">
    <location>
        <begin position="11"/>
        <end position="97"/>
    </location>
</feature>
<dbReference type="InterPro" id="IPR047647">
    <property type="entry name" value="ISAs1_transpos"/>
</dbReference>